<evidence type="ECO:0000256" key="2">
    <source>
        <dbReference type="ARBA" id="ARBA00023015"/>
    </source>
</evidence>
<dbReference type="PANTHER" id="PTHR34824:SF1">
    <property type="entry name" value="HEAT-INDUCIBLE TRANSCRIPTION REPRESSOR HRCA"/>
    <property type="match status" value="1"/>
</dbReference>
<dbReference type="EMBL" id="JAUSTY010000023">
    <property type="protein sequence ID" value="MDQ0168030.1"/>
    <property type="molecule type" value="Genomic_DNA"/>
</dbReference>
<dbReference type="Proteomes" id="UP001235840">
    <property type="component" value="Unassembled WGS sequence"/>
</dbReference>
<feature type="domain" description="Heat-inducible transcription repressor HrcA C-terminal" evidence="6">
    <location>
        <begin position="104"/>
        <end position="322"/>
    </location>
</feature>
<comment type="function">
    <text evidence="5">Negative regulator of class I heat shock genes (grpE-dnaK-dnaJ and groELS operons). Prevents heat-shock induction of these operons.</text>
</comment>
<keyword evidence="1 5" id="KW-0678">Repressor</keyword>
<organism evidence="8 9">
    <name type="scientific">Caldalkalibacillus horti</name>
    <dbReference type="NCBI Taxonomy" id="77523"/>
    <lineage>
        <taxon>Bacteria</taxon>
        <taxon>Bacillati</taxon>
        <taxon>Bacillota</taxon>
        <taxon>Bacilli</taxon>
        <taxon>Bacillales</taxon>
        <taxon>Bacillaceae</taxon>
        <taxon>Caldalkalibacillus</taxon>
    </lineage>
</organism>
<name>A0ABT9W5C2_9BACI</name>
<sequence>MLTDRQQFILKAVIDDYVKSAEPVGSRTISKREDVTFSPATIRNEMADLEELGYLTQPYTSAGRIPSNKGYRFYVDHLMKPSVVSKEQVKKIKQMYAEQFVEFEQLIQQTASVLSEVTNYTSIVLGPEIFDTTLKHIQLIPLSADAAVAIIVTSTGHVENKKVNIPFEISVADMEKLVNLLNQKLVGVPVFRLRTQLYSVIATELKKHFEHYQQVISILEQTLATEKEDRIFLGGTTNIFAQPEFRDVEKIRSIFELLEQNERLHGILAMDPATGVHVRIGHENVDEAVMNCSLISASYSVGGQSVGKISILGPTRMEYEKVYSVLNYLTTFLDVESRRFYK</sequence>
<dbReference type="InterPro" id="IPR005104">
    <property type="entry name" value="WHTH_HrcA_DNA-bd"/>
</dbReference>
<keyword evidence="2 5" id="KW-0805">Transcription regulation</keyword>
<dbReference type="SUPFAM" id="SSF55781">
    <property type="entry name" value="GAF domain-like"/>
    <property type="match status" value="1"/>
</dbReference>
<dbReference type="Gene3D" id="1.10.10.10">
    <property type="entry name" value="Winged helix-like DNA-binding domain superfamily/Winged helix DNA-binding domain"/>
    <property type="match status" value="1"/>
</dbReference>
<dbReference type="InterPro" id="IPR002571">
    <property type="entry name" value="HrcA"/>
</dbReference>
<dbReference type="Gene3D" id="3.30.450.40">
    <property type="match status" value="1"/>
</dbReference>
<accession>A0ABT9W5C2</accession>
<dbReference type="SUPFAM" id="SSF46785">
    <property type="entry name" value="Winged helix' DNA-binding domain"/>
    <property type="match status" value="1"/>
</dbReference>
<protein>
    <recommendedName>
        <fullName evidence="5">Heat-inducible transcription repressor HrcA</fullName>
    </recommendedName>
</protein>
<evidence type="ECO:0000313" key="9">
    <source>
        <dbReference type="Proteomes" id="UP001235840"/>
    </source>
</evidence>
<dbReference type="InterPro" id="IPR029016">
    <property type="entry name" value="GAF-like_dom_sf"/>
</dbReference>
<evidence type="ECO:0000259" key="7">
    <source>
        <dbReference type="Pfam" id="PF03444"/>
    </source>
</evidence>
<dbReference type="Pfam" id="PF01628">
    <property type="entry name" value="HrcA"/>
    <property type="match status" value="1"/>
</dbReference>
<dbReference type="InterPro" id="IPR036390">
    <property type="entry name" value="WH_DNA-bd_sf"/>
</dbReference>
<dbReference type="InterPro" id="IPR023120">
    <property type="entry name" value="WHTH_transcript_rep_HrcA_IDD"/>
</dbReference>
<dbReference type="InterPro" id="IPR021153">
    <property type="entry name" value="HrcA_C"/>
</dbReference>
<reference evidence="8 9" key="1">
    <citation type="submission" date="2023-07" db="EMBL/GenBank/DDBJ databases">
        <title>Genomic Encyclopedia of Type Strains, Phase IV (KMG-IV): sequencing the most valuable type-strain genomes for metagenomic binning, comparative biology and taxonomic classification.</title>
        <authorList>
            <person name="Goeker M."/>
        </authorList>
    </citation>
    <scope>NUCLEOTIDE SEQUENCE [LARGE SCALE GENOMIC DNA]</scope>
    <source>
        <strain evidence="8 9">DSM 12751</strain>
    </source>
</reference>
<dbReference type="PIRSF" id="PIRSF005485">
    <property type="entry name" value="HrcA"/>
    <property type="match status" value="1"/>
</dbReference>
<evidence type="ECO:0000259" key="6">
    <source>
        <dbReference type="Pfam" id="PF01628"/>
    </source>
</evidence>
<evidence type="ECO:0000313" key="8">
    <source>
        <dbReference type="EMBL" id="MDQ0168030.1"/>
    </source>
</evidence>
<dbReference type="HAMAP" id="MF_00081">
    <property type="entry name" value="HrcA"/>
    <property type="match status" value="1"/>
</dbReference>
<gene>
    <name evidence="5" type="primary">hrcA</name>
    <name evidence="8" type="ORF">J2S11_003960</name>
</gene>
<dbReference type="NCBIfam" id="TIGR00331">
    <property type="entry name" value="hrcA"/>
    <property type="match status" value="1"/>
</dbReference>
<keyword evidence="4 5" id="KW-0804">Transcription</keyword>
<keyword evidence="3 5" id="KW-0346">Stress response</keyword>
<proteinExistence type="inferred from homology"/>
<evidence type="ECO:0000256" key="1">
    <source>
        <dbReference type="ARBA" id="ARBA00022491"/>
    </source>
</evidence>
<dbReference type="RefSeq" id="WP_307397448.1">
    <property type="nucleotide sequence ID" value="NZ_BAAADK010000015.1"/>
</dbReference>
<evidence type="ECO:0000256" key="4">
    <source>
        <dbReference type="ARBA" id="ARBA00023163"/>
    </source>
</evidence>
<dbReference type="InterPro" id="IPR036388">
    <property type="entry name" value="WH-like_DNA-bd_sf"/>
</dbReference>
<comment type="caution">
    <text evidence="8">The sequence shown here is derived from an EMBL/GenBank/DDBJ whole genome shotgun (WGS) entry which is preliminary data.</text>
</comment>
<evidence type="ECO:0000256" key="3">
    <source>
        <dbReference type="ARBA" id="ARBA00023016"/>
    </source>
</evidence>
<dbReference type="PANTHER" id="PTHR34824">
    <property type="entry name" value="HEAT-INDUCIBLE TRANSCRIPTION REPRESSOR HRCA"/>
    <property type="match status" value="1"/>
</dbReference>
<keyword evidence="9" id="KW-1185">Reference proteome</keyword>
<feature type="domain" description="Winged helix-turn-helix transcription repressor HrcA DNA-binding" evidence="7">
    <location>
        <begin position="1"/>
        <end position="72"/>
    </location>
</feature>
<evidence type="ECO:0000256" key="5">
    <source>
        <dbReference type="HAMAP-Rule" id="MF_00081"/>
    </source>
</evidence>
<comment type="similarity">
    <text evidence="5">Belongs to the HrcA family.</text>
</comment>
<dbReference type="Gene3D" id="3.30.390.60">
    <property type="entry name" value="Heat-inducible transcription repressor hrca homolog, domain 3"/>
    <property type="match status" value="1"/>
</dbReference>
<dbReference type="Pfam" id="PF03444">
    <property type="entry name" value="WHD_HrcA"/>
    <property type="match status" value="1"/>
</dbReference>